<feature type="transmembrane region" description="Helical" evidence="6">
    <location>
        <begin position="423"/>
        <end position="443"/>
    </location>
</feature>
<feature type="transmembrane region" description="Helical" evidence="6">
    <location>
        <begin position="283"/>
        <end position="303"/>
    </location>
</feature>
<dbReference type="AlphaFoldDB" id="A0A2P4XYA1"/>
<dbReference type="SUPFAM" id="SSF52540">
    <property type="entry name" value="P-loop containing nucleoside triphosphate hydrolases"/>
    <property type="match status" value="1"/>
</dbReference>
<gene>
    <name evidence="8" type="ORF">PHPALM_13099</name>
</gene>
<feature type="transmembrane region" description="Helical" evidence="6">
    <location>
        <begin position="391"/>
        <end position="411"/>
    </location>
</feature>
<dbReference type="PANTHER" id="PTHR19241">
    <property type="entry name" value="ATP-BINDING CASSETTE TRANSPORTER"/>
    <property type="match status" value="1"/>
</dbReference>
<feature type="transmembrane region" description="Helical" evidence="6">
    <location>
        <begin position="252"/>
        <end position="271"/>
    </location>
</feature>
<name>A0A2P4XYA1_9STRA</name>
<dbReference type="GO" id="GO:0140359">
    <property type="term" value="F:ABC-type transporter activity"/>
    <property type="evidence" value="ECO:0007669"/>
    <property type="project" value="InterPro"/>
</dbReference>
<comment type="caution">
    <text evidence="8">The sequence shown here is derived from an EMBL/GenBank/DDBJ whole genome shotgun (WGS) entry which is preliminary data.</text>
</comment>
<dbReference type="OrthoDB" id="105165at2759"/>
<keyword evidence="3 6" id="KW-0812">Transmembrane</keyword>
<organism evidence="8 9">
    <name type="scientific">Phytophthora palmivora</name>
    <dbReference type="NCBI Taxonomy" id="4796"/>
    <lineage>
        <taxon>Eukaryota</taxon>
        <taxon>Sar</taxon>
        <taxon>Stramenopiles</taxon>
        <taxon>Oomycota</taxon>
        <taxon>Peronosporomycetes</taxon>
        <taxon>Peronosporales</taxon>
        <taxon>Peronosporaceae</taxon>
        <taxon>Phytophthora</taxon>
    </lineage>
</organism>
<evidence type="ECO:0000256" key="3">
    <source>
        <dbReference type="ARBA" id="ARBA00022692"/>
    </source>
</evidence>
<feature type="transmembrane region" description="Helical" evidence="6">
    <location>
        <begin position="484"/>
        <end position="505"/>
    </location>
</feature>
<evidence type="ECO:0000313" key="9">
    <source>
        <dbReference type="Proteomes" id="UP000237271"/>
    </source>
</evidence>
<feature type="domain" description="ABC-2 type transporter transmembrane" evidence="7">
    <location>
        <begin position="232"/>
        <end position="440"/>
    </location>
</feature>
<dbReference type="Gene3D" id="3.40.50.300">
    <property type="entry name" value="P-loop containing nucleotide triphosphate hydrolases"/>
    <property type="match status" value="1"/>
</dbReference>
<evidence type="ECO:0000256" key="1">
    <source>
        <dbReference type="ARBA" id="ARBA00004141"/>
    </source>
</evidence>
<dbReference type="GO" id="GO:0016020">
    <property type="term" value="C:membrane"/>
    <property type="evidence" value="ECO:0007669"/>
    <property type="project" value="UniProtKB-SubCell"/>
</dbReference>
<evidence type="ECO:0000256" key="6">
    <source>
        <dbReference type="SAM" id="Phobius"/>
    </source>
</evidence>
<comment type="subcellular location">
    <subcellularLocation>
        <location evidence="1">Membrane</location>
        <topology evidence="1">Multi-pass membrane protein</topology>
    </subcellularLocation>
</comment>
<dbReference type="InterPro" id="IPR013525">
    <property type="entry name" value="ABC2_TM"/>
</dbReference>
<dbReference type="Proteomes" id="UP000237271">
    <property type="component" value="Unassembled WGS sequence"/>
</dbReference>
<feature type="transmembrane region" description="Helical" evidence="6">
    <location>
        <begin position="363"/>
        <end position="384"/>
    </location>
</feature>
<feature type="transmembrane region" description="Helical" evidence="6">
    <location>
        <begin position="324"/>
        <end position="351"/>
    </location>
</feature>
<proteinExistence type="predicted"/>
<evidence type="ECO:0000256" key="5">
    <source>
        <dbReference type="ARBA" id="ARBA00023136"/>
    </source>
</evidence>
<dbReference type="FunFam" id="3.40.50.300:FF:002615">
    <property type="entry name" value="ABC transporter"/>
    <property type="match status" value="1"/>
</dbReference>
<keyword evidence="5 6" id="KW-0472">Membrane</keyword>
<evidence type="ECO:0000313" key="8">
    <source>
        <dbReference type="EMBL" id="POM70459.1"/>
    </source>
</evidence>
<keyword evidence="4 6" id="KW-1133">Transmembrane helix</keyword>
<reference evidence="8 9" key="1">
    <citation type="journal article" date="2017" name="Genome Biol. Evol.">
        <title>Phytophthora megakarya and P. palmivora, closely related causal agents of cacao black pod rot, underwent increases in genome sizes and gene numbers by different mechanisms.</title>
        <authorList>
            <person name="Ali S.S."/>
            <person name="Shao J."/>
            <person name="Lary D.J."/>
            <person name="Kronmiller B."/>
            <person name="Shen D."/>
            <person name="Strem M.D."/>
            <person name="Amoako-Attah I."/>
            <person name="Akrofi A.Y."/>
            <person name="Begoude B.A."/>
            <person name="Ten Hoopen G.M."/>
            <person name="Coulibaly K."/>
            <person name="Kebe B.I."/>
            <person name="Melnick R.L."/>
            <person name="Guiltinan M.J."/>
            <person name="Tyler B.M."/>
            <person name="Meinhardt L.W."/>
            <person name="Bailey B.A."/>
        </authorList>
    </citation>
    <scope>NUCLEOTIDE SEQUENCE [LARGE SCALE GENOMIC DNA]</scope>
    <source>
        <strain evidence="9">sbr112.9</strain>
    </source>
</reference>
<evidence type="ECO:0000259" key="7">
    <source>
        <dbReference type="Pfam" id="PF01061"/>
    </source>
</evidence>
<evidence type="ECO:0000256" key="2">
    <source>
        <dbReference type="ARBA" id="ARBA00022448"/>
    </source>
</evidence>
<dbReference type="Pfam" id="PF01061">
    <property type="entry name" value="ABC2_membrane"/>
    <property type="match status" value="1"/>
</dbReference>
<dbReference type="EMBL" id="NCKW01007007">
    <property type="protein sequence ID" value="POM70459.1"/>
    <property type="molecule type" value="Genomic_DNA"/>
</dbReference>
<keyword evidence="9" id="KW-1185">Reference proteome</keyword>
<protein>
    <submittedName>
        <fullName evidence="8">ABC Superfamily</fullName>
    </submittedName>
</protein>
<accession>A0A2P4XYA1</accession>
<evidence type="ECO:0000256" key="4">
    <source>
        <dbReference type="ARBA" id="ARBA00022989"/>
    </source>
</evidence>
<keyword evidence="2" id="KW-0813">Transport</keyword>
<dbReference type="InterPro" id="IPR027417">
    <property type="entry name" value="P-loop_NTPase"/>
</dbReference>
<sequence>MDIHSESATIREALVFSAMLRQSASVSTKEKLESVNECITLLELGPIADKIIRGSSTEQMKRLTIGVELVAQPSIIFMDEPTSGLDARSAKLIMNGVRKIANSGRTIVCTIHQPSSEVFSFFDSLLLLRRGGRMVYFGELGEESCNLIKYFEAAPGVKPIEPGYNPATWMLECIGAGVGGSAGGMDFADHFFTSDLKAQMDKDLDKDGVLHPATDIPELKFDRQFASSPGVQFEMLCRRFFRLYWRTPTYNLTRLRICILLGALFGIIYQATDYSTFTGANAGVGLVFISTIFLGIIGFNSVMPVAAEERTAFYRERAAETYHALWYFIAGTLVEIPYVLLSTFCFTIIYFPSVGFTGIITFIWYWLVVSLNALLFVYIGQLLVYALPTVAVASTAGALLSSIFMLFSGFNPPASNIPIGYKWIYYISPPTYTIATLVAMVFADSDGFGSQTITNAPPTVGNITLKQYVEHAFNMKHDDIPRNVLILCVLIVAFRLLALLSLRYISHLKR</sequence>